<sequence>MQTAVKLATRLNNYHSSANSWAQDLEFFKVEGVFFRRLLAAYFVRLSGARFTQQLSALETELGEIENNRYELDRLLSEHLSQIELISEDAILENPQDLEAMHIRLGRLITELTHKFRHTKRVLFALVEEVVKDDELFEL</sequence>
<dbReference type="EMBL" id="JBBEUB010000004">
    <property type="protein sequence ID" value="MEJ2903379.1"/>
    <property type="molecule type" value="Genomic_DNA"/>
</dbReference>
<dbReference type="Proteomes" id="UP001378956">
    <property type="component" value="Unassembled WGS sequence"/>
</dbReference>
<proteinExistence type="predicted"/>
<protein>
    <submittedName>
        <fullName evidence="1">Uncharacterized protein</fullName>
    </submittedName>
</protein>
<keyword evidence="2" id="KW-1185">Reference proteome</keyword>
<evidence type="ECO:0000313" key="2">
    <source>
        <dbReference type="Proteomes" id="UP001378956"/>
    </source>
</evidence>
<accession>A0ABU8NMA4</accession>
<organism evidence="1 2">
    <name type="scientific">Pedobacter panaciterrae</name>
    <dbReference type="NCBI Taxonomy" id="363849"/>
    <lineage>
        <taxon>Bacteria</taxon>
        <taxon>Pseudomonadati</taxon>
        <taxon>Bacteroidota</taxon>
        <taxon>Sphingobacteriia</taxon>
        <taxon>Sphingobacteriales</taxon>
        <taxon>Sphingobacteriaceae</taxon>
        <taxon>Pedobacter</taxon>
    </lineage>
</organism>
<gene>
    <name evidence="1" type="ORF">WAE58_13130</name>
</gene>
<comment type="caution">
    <text evidence="1">The sequence shown here is derived from an EMBL/GenBank/DDBJ whole genome shotgun (WGS) entry which is preliminary data.</text>
</comment>
<evidence type="ECO:0000313" key="1">
    <source>
        <dbReference type="EMBL" id="MEJ2903379.1"/>
    </source>
</evidence>
<dbReference type="RefSeq" id="WP_172659925.1">
    <property type="nucleotide sequence ID" value="NZ_CBFGNQ010000001.1"/>
</dbReference>
<reference evidence="1 2" key="1">
    <citation type="submission" date="2024-03" db="EMBL/GenBank/DDBJ databases">
        <title>Sequence of Lycoming College Course Isolates.</title>
        <authorList>
            <person name="Plotts O."/>
            <person name="Newman J."/>
        </authorList>
    </citation>
    <scope>NUCLEOTIDE SEQUENCE [LARGE SCALE GENOMIC DNA]</scope>
    <source>
        <strain evidence="1 2">CJB-3</strain>
    </source>
</reference>
<name>A0ABU8NMA4_9SPHI</name>